<dbReference type="eggNOG" id="ENOG5032KQY">
    <property type="taxonomic scope" value="Bacteria"/>
</dbReference>
<name>R2PQ41_9ENTE</name>
<sequence length="109" mass="12809">MMNEDGFLQLYTELQKIFSEEDLQELLIYPDDQQRFLVFHQKGMYVLENTAKKPFRYYPTSLLKPCSVYSCAGNFQLVIETIGGHTFKLLFEEQSKAYQVMTALMEIMT</sequence>
<accession>R2PQ41</accession>
<dbReference type="PATRIC" id="fig|1158607.3.peg.5068"/>
<organism evidence="1 2">
    <name type="scientific">Enterococcus pallens ATCC BAA-351</name>
    <dbReference type="NCBI Taxonomy" id="1158607"/>
    <lineage>
        <taxon>Bacteria</taxon>
        <taxon>Bacillati</taxon>
        <taxon>Bacillota</taxon>
        <taxon>Bacilli</taxon>
        <taxon>Lactobacillales</taxon>
        <taxon>Enterococcaceae</taxon>
        <taxon>Enterococcus</taxon>
    </lineage>
</organism>
<evidence type="ECO:0008006" key="3">
    <source>
        <dbReference type="Google" id="ProtNLM"/>
    </source>
</evidence>
<dbReference type="AlphaFoldDB" id="R2PQ41"/>
<comment type="caution">
    <text evidence="1">The sequence shown here is derived from an EMBL/GenBank/DDBJ whole genome shotgun (WGS) entry which is preliminary data.</text>
</comment>
<reference evidence="1 2" key="1">
    <citation type="submission" date="2013-02" db="EMBL/GenBank/DDBJ databases">
        <title>The Genome Sequence of Enterococcus pallens BAA-351.</title>
        <authorList>
            <consortium name="The Broad Institute Genome Sequencing Platform"/>
            <consortium name="The Broad Institute Genome Sequencing Center for Infectious Disease"/>
            <person name="Earl A.M."/>
            <person name="Gilmore M.S."/>
            <person name="Lebreton F."/>
            <person name="Walker B."/>
            <person name="Young S.K."/>
            <person name="Zeng Q."/>
            <person name="Gargeya S."/>
            <person name="Fitzgerald M."/>
            <person name="Haas B."/>
            <person name="Abouelleil A."/>
            <person name="Alvarado L."/>
            <person name="Arachchi H.M."/>
            <person name="Berlin A.M."/>
            <person name="Chapman S.B."/>
            <person name="Dewar J."/>
            <person name="Goldberg J."/>
            <person name="Griggs A."/>
            <person name="Gujja S."/>
            <person name="Hansen M."/>
            <person name="Howarth C."/>
            <person name="Imamovic A."/>
            <person name="Larimer J."/>
            <person name="McCowan C."/>
            <person name="Murphy C."/>
            <person name="Neiman D."/>
            <person name="Pearson M."/>
            <person name="Priest M."/>
            <person name="Roberts A."/>
            <person name="Saif S."/>
            <person name="Shea T."/>
            <person name="Sisk P."/>
            <person name="Sykes S."/>
            <person name="Wortman J."/>
            <person name="Nusbaum C."/>
            <person name="Birren B."/>
        </authorList>
    </citation>
    <scope>NUCLEOTIDE SEQUENCE [LARGE SCALE GENOMIC DNA]</scope>
    <source>
        <strain evidence="1 2">ATCC BAA-351</strain>
    </source>
</reference>
<proteinExistence type="predicted"/>
<protein>
    <recommendedName>
        <fullName evidence="3">Bacterial Pleckstrin homology domain-containing protein</fullName>
    </recommendedName>
</protein>
<evidence type="ECO:0000313" key="2">
    <source>
        <dbReference type="Proteomes" id="UP000013782"/>
    </source>
</evidence>
<keyword evidence="2" id="KW-1185">Reference proteome</keyword>
<evidence type="ECO:0000313" key="1">
    <source>
        <dbReference type="EMBL" id="EOH86642.1"/>
    </source>
</evidence>
<dbReference type="STRING" id="160454.RV10_GL003378"/>
<gene>
    <name evidence="1" type="ORF">UAU_05085</name>
</gene>
<dbReference type="HOGENOM" id="CLU_2154465_0_0_9"/>
<dbReference type="EMBL" id="AJAQ01000050">
    <property type="protein sequence ID" value="EOH86642.1"/>
    <property type="molecule type" value="Genomic_DNA"/>
</dbReference>
<dbReference type="Proteomes" id="UP000013782">
    <property type="component" value="Unassembled WGS sequence"/>
</dbReference>